<gene>
    <name evidence="2" type="ORF">LCGC14_0920500</name>
</gene>
<dbReference type="EMBL" id="LAZR01003107">
    <property type="protein sequence ID" value="KKN21920.1"/>
    <property type="molecule type" value="Genomic_DNA"/>
</dbReference>
<comment type="caution">
    <text evidence="2">The sequence shown here is derived from an EMBL/GenBank/DDBJ whole genome shotgun (WGS) entry which is preliminary data.</text>
</comment>
<organism evidence="2">
    <name type="scientific">marine sediment metagenome</name>
    <dbReference type="NCBI Taxonomy" id="412755"/>
    <lineage>
        <taxon>unclassified sequences</taxon>
        <taxon>metagenomes</taxon>
        <taxon>ecological metagenomes</taxon>
    </lineage>
</organism>
<evidence type="ECO:0000256" key="1">
    <source>
        <dbReference type="SAM" id="MobiDB-lite"/>
    </source>
</evidence>
<reference evidence="2" key="1">
    <citation type="journal article" date="2015" name="Nature">
        <title>Complex archaea that bridge the gap between prokaryotes and eukaryotes.</title>
        <authorList>
            <person name="Spang A."/>
            <person name="Saw J.H."/>
            <person name="Jorgensen S.L."/>
            <person name="Zaremba-Niedzwiedzka K."/>
            <person name="Martijn J."/>
            <person name="Lind A.E."/>
            <person name="van Eijk R."/>
            <person name="Schleper C."/>
            <person name="Guy L."/>
            <person name="Ettema T.J."/>
        </authorList>
    </citation>
    <scope>NUCLEOTIDE SEQUENCE</scope>
</reference>
<feature type="compositionally biased region" description="Basic and acidic residues" evidence="1">
    <location>
        <begin position="18"/>
        <end position="29"/>
    </location>
</feature>
<sequence>MKKKKAKKKSLQRHRKGDGRLIRDYGGDSKGKYVPRVGSTVGSCNTCGKKVCLLKKAWARRTRPTCPHCGGLLTPSGQAQQEHTRLRSMPVESVEVRRCTNCNAKLRVGNDSELCSPCTRNPGWCKKKAKVSP</sequence>
<name>A0A0F9NR24_9ZZZZ</name>
<dbReference type="AlphaFoldDB" id="A0A0F9NR24"/>
<protein>
    <submittedName>
        <fullName evidence="2">Uncharacterized protein</fullName>
    </submittedName>
</protein>
<evidence type="ECO:0000313" key="2">
    <source>
        <dbReference type="EMBL" id="KKN21920.1"/>
    </source>
</evidence>
<proteinExistence type="predicted"/>
<accession>A0A0F9NR24</accession>
<feature type="region of interest" description="Disordered" evidence="1">
    <location>
        <begin position="1"/>
        <end position="29"/>
    </location>
</feature>
<feature type="compositionally biased region" description="Basic residues" evidence="1">
    <location>
        <begin position="1"/>
        <end position="17"/>
    </location>
</feature>